<keyword evidence="3" id="KW-0804">Transcription</keyword>
<evidence type="ECO:0000256" key="2">
    <source>
        <dbReference type="ARBA" id="ARBA00023125"/>
    </source>
</evidence>
<name>A0A4Y8Q4N0_9BACL</name>
<keyword evidence="6" id="KW-1185">Reference proteome</keyword>
<sequence>MVNINTHTFVWKERLRCFMAPNIRDIARMAGVSVATVSKVINNYPHISPKTKEKVMTVIKDAQFMPNSVARGLVKGRSMTLGMFLTTGLVHPFFVHILAGMEDSLKESGFDLLYLSQVNWNPDYSFVRHCMSRNVEGVVVFGFQRFDLNLDELVQSEIPAIFIDLDMLGKKAGYVTSDNVDGIRKSVRYLKEIGHTRIAFLTGGLESYVGKLRFEGYKQGLADLGLPYLSEYVYIGDFSRESGIEATQKFLSLDNRPTAIVCSSDMGAVGVIEAMKEAGLSVPGDMSVIGFDDIDIATHTVPSLTTIRQDTFGIGQNSIRLLLEIINNANCPPPTMIVPTELVVRDSCAPLA</sequence>
<dbReference type="InterPro" id="IPR010982">
    <property type="entry name" value="Lambda_DNA-bd_dom_sf"/>
</dbReference>
<dbReference type="PANTHER" id="PTHR30146">
    <property type="entry name" value="LACI-RELATED TRANSCRIPTIONAL REPRESSOR"/>
    <property type="match status" value="1"/>
</dbReference>
<dbReference type="PANTHER" id="PTHR30146:SF109">
    <property type="entry name" value="HTH-TYPE TRANSCRIPTIONAL REGULATOR GALS"/>
    <property type="match status" value="1"/>
</dbReference>
<feature type="domain" description="HTH lacI-type" evidence="4">
    <location>
        <begin position="21"/>
        <end position="75"/>
    </location>
</feature>
<dbReference type="CDD" id="cd01392">
    <property type="entry name" value="HTH_LacI"/>
    <property type="match status" value="1"/>
</dbReference>
<evidence type="ECO:0000256" key="1">
    <source>
        <dbReference type="ARBA" id="ARBA00023015"/>
    </source>
</evidence>
<dbReference type="Gene3D" id="1.10.260.40">
    <property type="entry name" value="lambda repressor-like DNA-binding domains"/>
    <property type="match status" value="1"/>
</dbReference>
<reference evidence="5 6" key="1">
    <citation type="submission" date="2017-03" db="EMBL/GenBank/DDBJ databases">
        <title>Isolation of Levoglucosan Utilizing Bacteria.</title>
        <authorList>
            <person name="Arya A.S."/>
        </authorList>
    </citation>
    <scope>NUCLEOTIDE SEQUENCE [LARGE SCALE GENOMIC DNA]</scope>
    <source>
        <strain evidence="5 6">MEC069</strain>
    </source>
</reference>
<dbReference type="InterPro" id="IPR046335">
    <property type="entry name" value="LacI/GalR-like_sensor"/>
</dbReference>
<dbReference type="SMART" id="SM00354">
    <property type="entry name" value="HTH_LACI"/>
    <property type="match status" value="1"/>
</dbReference>
<dbReference type="PROSITE" id="PS00356">
    <property type="entry name" value="HTH_LACI_1"/>
    <property type="match status" value="1"/>
</dbReference>
<dbReference type="Proteomes" id="UP000298246">
    <property type="component" value="Unassembled WGS sequence"/>
</dbReference>
<dbReference type="InterPro" id="IPR000843">
    <property type="entry name" value="HTH_LacI"/>
</dbReference>
<organism evidence="5 6">
    <name type="scientific">Paenibacillus athensensis</name>
    <dbReference type="NCBI Taxonomy" id="1967502"/>
    <lineage>
        <taxon>Bacteria</taxon>
        <taxon>Bacillati</taxon>
        <taxon>Bacillota</taxon>
        <taxon>Bacilli</taxon>
        <taxon>Bacillales</taxon>
        <taxon>Paenibacillaceae</taxon>
        <taxon>Paenibacillus</taxon>
    </lineage>
</organism>
<evidence type="ECO:0000313" key="6">
    <source>
        <dbReference type="Proteomes" id="UP000298246"/>
    </source>
</evidence>
<dbReference type="Pfam" id="PF00356">
    <property type="entry name" value="LacI"/>
    <property type="match status" value="1"/>
</dbReference>
<comment type="caution">
    <text evidence="5">The sequence shown here is derived from an EMBL/GenBank/DDBJ whole genome shotgun (WGS) entry which is preliminary data.</text>
</comment>
<dbReference type="SUPFAM" id="SSF47413">
    <property type="entry name" value="lambda repressor-like DNA-binding domains"/>
    <property type="match status" value="1"/>
</dbReference>
<gene>
    <name evidence="5" type="ORF">B5M42_10550</name>
</gene>
<protein>
    <recommendedName>
        <fullName evidence="4">HTH lacI-type domain-containing protein</fullName>
    </recommendedName>
</protein>
<dbReference type="Gene3D" id="3.40.50.2300">
    <property type="match status" value="2"/>
</dbReference>
<dbReference type="OrthoDB" id="9775106at2"/>
<dbReference type="PROSITE" id="PS50932">
    <property type="entry name" value="HTH_LACI_2"/>
    <property type="match status" value="1"/>
</dbReference>
<keyword evidence="2" id="KW-0238">DNA-binding</keyword>
<dbReference type="CDD" id="cd06267">
    <property type="entry name" value="PBP1_LacI_sugar_binding-like"/>
    <property type="match status" value="1"/>
</dbReference>
<dbReference type="InterPro" id="IPR028082">
    <property type="entry name" value="Peripla_BP_I"/>
</dbReference>
<evidence type="ECO:0000256" key="3">
    <source>
        <dbReference type="ARBA" id="ARBA00023163"/>
    </source>
</evidence>
<dbReference type="Pfam" id="PF13377">
    <property type="entry name" value="Peripla_BP_3"/>
    <property type="match status" value="1"/>
</dbReference>
<keyword evidence="1" id="KW-0805">Transcription regulation</keyword>
<evidence type="ECO:0000313" key="5">
    <source>
        <dbReference type="EMBL" id="TFE87991.1"/>
    </source>
</evidence>
<dbReference type="GO" id="GO:0003700">
    <property type="term" value="F:DNA-binding transcription factor activity"/>
    <property type="evidence" value="ECO:0007669"/>
    <property type="project" value="TreeGrafter"/>
</dbReference>
<proteinExistence type="predicted"/>
<dbReference type="GO" id="GO:0000976">
    <property type="term" value="F:transcription cis-regulatory region binding"/>
    <property type="evidence" value="ECO:0007669"/>
    <property type="project" value="TreeGrafter"/>
</dbReference>
<accession>A0A4Y8Q4N0</accession>
<dbReference type="PRINTS" id="PR00036">
    <property type="entry name" value="HTHLACI"/>
</dbReference>
<dbReference type="AlphaFoldDB" id="A0A4Y8Q4N0"/>
<dbReference type="SUPFAM" id="SSF53822">
    <property type="entry name" value="Periplasmic binding protein-like I"/>
    <property type="match status" value="1"/>
</dbReference>
<evidence type="ECO:0000259" key="4">
    <source>
        <dbReference type="PROSITE" id="PS50932"/>
    </source>
</evidence>
<dbReference type="EMBL" id="MYFO01000011">
    <property type="protein sequence ID" value="TFE87991.1"/>
    <property type="molecule type" value="Genomic_DNA"/>
</dbReference>